<keyword evidence="1" id="KW-1133">Transmembrane helix</keyword>
<dbReference type="Gene3D" id="1.20.5.160">
    <property type="entry name" value="Bacterial aa3 type cytochrome c oxidase subunit IV"/>
    <property type="match status" value="1"/>
</dbReference>
<name>A0A934MG89_9HYPH</name>
<evidence type="ECO:0000313" key="4">
    <source>
        <dbReference type="Proteomes" id="UP000609531"/>
    </source>
</evidence>
<feature type="domain" description="Cytochrome c oxidase subunit IV bacterial aa3 type" evidence="2">
    <location>
        <begin position="21"/>
        <end position="52"/>
    </location>
</feature>
<keyword evidence="1" id="KW-0812">Transmembrane</keyword>
<dbReference type="AlphaFoldDB" id="A0A934MG89"/>
<reference evidence="3" key="1">
    <citation type="submission" date="2020-12" db="EMBL/GenBank/DDBJ databases">
        <title>Bacterial taxonomy.</title>
        <authorList>
            <person name="Pan X."/>
        </authorList>
    </citation>
    <scope>NUCLEOTIDE SEQUENCE</scope>
    <source>
        <strain evidence="3">B2012</strain>
    </source>
</reference>
<feature type="transmembrane region" description="Helical" evidence="1">
    <location>
        <begin position="33"/>
        <end position="52"/>
    </location>
</feature>
<dbReference type="Pfam" id="PF07835">
    <property type="entry name" value="COX4_pro_2"/>
    <property type="match status" value="1"/>
</dbReference>
<accession>A0A934MG89</accession>
<comment type="caution">
    <text evidence="3">The sequence shown here is derived from an EMBL/GenBank/DDBJ whole genome shotgun (WGS) entry which is preliminary data.</text>
</comment>
<keyword evidence="4" id="KW-1185">Reference proteome</keyword>
<dbReference type="RefSeq" id="WP_198881608.1">
    <property type="nucleotide sequence ID" value="NZ_JAEKJA010000006.1"/>
</dbReference>
<organism evidence="3 4">
    <name type="scientific">Acuticoccus mangrovi</name>
    <dbReference type="NCBI Taxonomy" id="2796142"/>
    <lineage>
        <taxon>Bacteria</taxon>
        <taxon>Pseudomonadati</taxon>
        <taxon>Pseudomonadota</taxon>
        <taxon>Alphaproteobacteria</taxon>
        <taxon>Hyphomicrobiales</taxon>
        <taxon>Amorphaceae</taxon>
        <taxon>Acuticoccus</taxon>
    </lineage>
</organism>
<dbReference type="InterPro" id="IPR012422">
    <property type="entry name" value="Cyt_c_oxidase_su4_bac-aa3"/>
</dbReference>
<evidence type="ECO:0000259" key="2">
    <source>
        <dbReference type="Pfam" id="PF07835"/>
    </source>
</evidence>
<evidence type="ECO:0000256" key="1">
    <source>
        <dbReference type="SAM" id="Phobius"/>
    </source>
</evidence>
<proteinExistence type="predicted"/>
<sequence length="53" mass="6014">MANTPEYVFDTNGEPPRSELADHMRTYEAFLSLMKWGIILIALLLIGMAVFLL</sequence>
<gene>
    <name evidence="3" type="ORF">JCR33_08420</name>
</gene>
<protein>
    <submittedName>
        <fullName evidence="3">Aa3-type cytochrome c oxidase subunit IV</fullName>
    </submittedName>
</protein>
<keyword evidence="1" id="KW-0472">Membrane</keyword>
<evidence type="ECO:0000313" key="3">
    <source>
        <dbReference type="EMBL" id="MBJ3775705.1"/>
    </source>
</evidence>
<dbReference type="EMBL" id="JAEKJA010000006">
    <property type="protein sequence ID" value="MBJ3775705.1"/>
    <property type="molecule type" value="Genomic_DNA"/>
</dbReference>
<dbReference type="InterPro" id="IPR036596">
    <property type="entry name" value="Cyt-C_aa3_sf"/>
</dbReference>
<dbReference type="Proteomes" id="UP000609531">
    <property type="component" value="Unassembled WGS sequence"/>
</dbReference>
<dbReference type="SUPFAM" id="SSF81469">
    <property type="entry name" value="Bacterial aa3 type cytochrome c oxidase subunit IV"/>
    <property type="match status" value="1"/>
</dbReference>